<sequence>MSRENALLSSLAVSNRLPRLHRGDNGQCKVDKAAKVTPSLSLGEVNTYVGLVGSFNYA</sequence>
<dbReference type="AlphaFoldDB" id="A0A6A4E7J0"/>
<dbReference type="Proteomes" id="UP000434957">
    <property type="component" value="Unassembled WGS sequence"/>
</dbReference>
<dbReference type="EMBL" id="QXFT01001597">
    <property type="protein sequence ID" value="KAE9314623.1"/>
    <property type="molecule type" value="Genomic_DNA"/>
</dbReference>
<accession>A0A6A4E7J0</accession>
<organism evidence="1 2">
    <name type="scientific">Phytophthora rubi</name>
    <dbReference type="NCBI Taxonomy" id="129364"/>
    <lineage>
        <taxon>Eukaryota</taxon>
        <taxon>Sar</taxon>
        <taxon>Stramenopiles</taxon>
        <taxon>Oomycota</taxon>
        <taxon>Peronosporomycetes</taxon>
        <taxon>Peronosporales</taxon>
        <taxon>Peronosporaceae</taxon>
        <taxon>Phytophthora</taxon>
    </lineage>
</organism>
<name>A0A6A4E7J0_9STRA</name>
<comment type="caution">
    <text evidence="1">The sequence shown here is derived from an EMBL/GenBank/DDBJ whole genome shotgun (WGS) entry which is preliminary data.</text>
</comment>
<keyword evidence="2" id="KW-1185">Reference proteome</keyword>
<proteinExistence type="predicted"/>
<gene>
    <name evidence="1" type="ORF">PR003_g19193</name>
</gene>
<evidence type="ECO:0000313" key="2">
    <source>
        <dbReference type="Proteomes" id="UP000434957"/>
    </source>
</evidence>
<evidence type="ECO:0000313" key="1">
    <source>
        <dbReference type="EMBL" id="KAE9314623.1"/>
    </source>
</evidence>
<reference evidence="1 2" key="1">
    <citation type="submission" date="2018-08" db="EMBL/GenBank/DDBJ databases">
        <title>Genomic investigation of the strawberry pathogen Phytophthora fragariae indicates pathogenicity is determined by transcriptional variation in three key races.</title>
        <authorList>
            <person name="Adams T.M."/>
            <person name="Armitage A.D."/>
            <person name="Sobczyk M.K."/>
            <person name="Bates H.J."/>
            <person name="Dunwell J.M."/>
            <person name="Nellist C.F."/>
            <person name="Harrison R.J."/>
        </authorList>
    </citation>
    <scope>NUCLEOTIDE SEQUENCE [LARGE SCALE GENOMIC DNA]</scope>
    <source>
        <strain evidence="1 2">SCRP333</strain>
    </source>
</reference>
<protein>
    <submittedName>
        <fullName evidence="1">Uncharacterized protein</fullName>
    </submittedName>
</protein>